<dbReference type="RefSeq" id="WP_141954934.1">
    <property type="nucleotide sequence ID" value="NZ_VFOZ01000001.1"/>
</dbReference>
<evidence type="ECO:0000313" key="2">
    <source>
        <dbReference type="Proteomes" id="UP000316096"/>
    </source>
</evidence>
<organism evidence="1 2">
    <name type="scientific">Actinoallomurus bryophytorum</name>
    <dbReference type="NCBI Taxonomy" id="1490222"/>
    <lineage>
        <taxon>Bacteria</taxon>
        <taxon>Bacillati</taxon>
        <taxon>Actinomycetota</taxon>
        <taxon>Actinomycetes</taxon>
        <taxon>Streptosporangiales</taxon>
        <taxon>Thermomonosporaceae</taxon>
        <taxon>Actinoallomurus</taxon>
    </lineage>
</organism>
<protein>
    <submittedName>
        <fullName evidence="1">Uncharacterized protein</fullName>
    </submittedName>
</protein>
<comment type="caution">
    <text evidence="1">The sequence shown here is derived from an EMBL/GenBank/DDBJ whole genome shotgun (WGS) entry which is preliminary data.</text>
</comment>
<sequence>MSATHRADLIAGLHALADYLNANPAVPVPEFSTDVLAHARGTDEEAFAEVDRVAALLGVAVCDRTGRGGHYKAVRWFGPVEYHCVAIPAAVMALHQAGQSYASSVIPDREAA</sequence>
<dbReference type="AlphaFoldDB" id="A0A543CGI9"/>
<reference evidence="1 2" key="1">
    <citation type="submission" date="2019-06" db="EMBL/GenBank/DDBJ databases">
        <title>Sequencing the genomes of 1000 actinobacteria strains.</title>
        <authorList>
            <person name="Klenk H.-P."/>
        </authorList>
    </citation>
    <scope>NUCLEOTIDE SEQUENCE [LARGE SCALE GENOMIC DNA]</scope>
    <source>
        <strain evidence="1 2">DSM 102200</strain>
    </source>
</reference>
<accession>A0A543CGI9</accession>
<evidence type="ECO:0000313" key="1">
    <source>
        <dbReference type="EMBL" id="TQL96130.1"/>
    </source>
</evidence>
<proteinExistence type="predicted"/>
<name>A0A543CGI9_9ACTN</name>
<keyword evidence="2" id="KW-1185">Reference proteome</keyword>
<dbReference type="OrthoDB" id="3530961at2"/>
<dbReference type="Proteomes" id="UP000316096">
    <property type="component" value="Unassembled WGS sequence"/>
</dbReference>
<dbReference type="EMBL" id="VFOZ01000001">
    <property type="protein sequence ID" value="TQL96130.1"/>
    <property type="molecule type" value="Genomic_DNA"/>
</dbReference>
<gene>
    <name evidence="1" type="ORF">FB559_1651</name>
</gene>